<dbReference type="SUPFAM" id="SSF51556">
    <property type="entry name" value="Metallo-dependent hydrolases"/>
    <property type="match status" value="1"/>
</dbReference>
<dbReference type="EMBL" id="GL996524">
    <property type="protein sequence ID" value="EGV63491.1"/>
    <property type="molecule type" value="Genomic_DNA"/>
</dbReference>
<dbReference type="AlphaFoldDB" id="G3B6K5"/>
<dbReference type="PANTHER" id="PTHR43569:SF2">
    <property type="entry name" value="AMIDOHYDROLASE-RELATED DOMAIN-CONTAINING PROTEIN"/>
    <property type="match status" value="1"/>
</dbReference>
<sequence>MKLIDSHIHLSALANQQNMKWQADHPLHKQNRLDEYVAQLHDVDVQIDGVVAIEFDPKNKDPTTLEGCQQSVEEYLYFGRVARGELRPEEGSNQHAHLLKAVIPWAPMPSGPELLEQYVDSLRDSSFHLVKGFRYLLQDKPKQVMLQPQFIKSLKWLEKNNFVFDWGIDLRCGGTWQFEETIDLFKQVSNVKYIINHMTKPTYKDEDIEVWGKYMAEIYRLSPNSYMKLSGGFSELPVEINDDLEKCADLIFPWFNVCWDLWGVDRTIWASNWPVCELKKKNVVANWAKVTEILFDKIHLPQEDRYKVYNTNYKAAYNV</sequence>
<dbReference type="STRING" id="590646.G3B6K5"/>
<accession>G3B6K5</accession>
<evidence type="ECO:0000259" key="2">
    <source>
        <dbReference type="Pfam" id="PF04909"/>
    </source>
</evidence>
<evidence type="ECO:0000313" key="3">
    <source>
        <dbReference type="EMBL" id="EGV63491.1"/>
    </source>
</evidence>
<organism evidence="4">
    <name type="scientific">Candida tenuis (strain ATCC 10573 / BCRC 21748 / CBS 615 / JCM 9827 / NBRC 10315 / NRRL Y-1498 / VKM Y-70)</name>
    <name type="common">Yeast</name>
    <name type="synonym">Yamadazyma tenuis</name>
    <dbReference type="NCBI Taxonomy" id="590646"/>
    <lineage>
        <taxon>Eukaryota</taxon>
        <taxon>Fungi</taxon>
        <taxon>Dikarya</taxon>
        <taxon>Ascomycota</taxon>
        <taxon>Saccharomycotina</taxon>
        <taxon>Pichiomycetes</taxon>
        <taxon>Debaryomycetaceae</taxon>
        <taxon>Yamadazyma</taxon>
    </lineage>
</organism>
<dbReference type="eggNOG" id="ENOG502RZT7">
    <property type="taxonomic scope" value="Eukaryota"/>
</dbReference>
<proteinExistence type="inferred from homology"/>
<keyword evidence="4" id="KW-1185">Reference proteome</keyword>
<evidence type="ECO:0000256" key="1">
    <source>
        <dbReference type="ARBA" id="ARBA00038310"/>
    </source>
</evidence>
<dbReference type="Pfam" id="PF04909">
    <property type="entry name" value="Amidohydro_2"/>
    <property type="match status" value="1"/>
</dbReference>
<evidence type="ECO:0000313" key="4">
    <source>
        <dbReference type="Proteomes" id="UP000000707"/>
    </source>
</evidence>
<name>G3B6K5_CANTC</name>
<gene>
    <name evidence="3" type="ORF">CANTEDRAFT_130934</name>
</gene>
<dbReference type="GO" id="GO:0016787">
    <property type="term" value="F:hydrolase activity"/>
    <property type="evidence" value="ECO:0007669"/>
    <property type="project" value="InterPro"/>
</dbReference>
<reference evidence="3 4" key="1">
    <citation type="journal article" date="2011" name="Proc. Natl. Acad. Sci. U.S.A.">
        <title>Comparative genomics of xylose-fermenting fungi for enhanced biofuel production.</title>
        <authorList>
            <person name="Wohlbach D.J."/>
            <person name="Kuo A."/>
            <person name="Sato T.K."/>
            <person name="Potts K.M."/>
            <person name="Salamov A.A."/>
            <person name="LaButti K.M."/>
            <person name="Sun H."/>
            <person name="Clum A."/>
            <person name="Pangilinan J.L."/>
            <person name="Lindquist E.A."/>
            <person name="Lucas S."/>
            <person name="Lapidus A."/>
            <person name="Jin M."/>
            <person name="Gunawan C."/>
            <person name="Balan V."/>
            <person name="Dale B.E."/>
            <person name="Jeffries T.W."/>
            <person name="Zinkel R."/>
            <person name="Barry K.W."/>
            <person name="Grigoriev I.V."/>
            <person name="Gasch A.P."/>
        </authorList>
    </citation>
    <scope>NUCLEOTIDE SEQUENCE [LARGE SCALE GENOMIC DNA]</scope>
    <source>
        <strain evidence="4">ATCC 10573 / BCRC 21748 / CBS 615 / JCM 9827 / NBRC 10315 / NRRL Y-1498 / VKM Y-70</strain>
    </source>
</reference>
<feature type="domain" description="Amidohydrolase-related" evidence="2">
    <location>
        <begin position="130"/>
        <end position="312"/>
    </location>
</feature>
<comment type="similarity">
    <text evidence="1">Belongs to the metallo-dependent hydrolases superfamily.</text>
</comment>
<dbReference type="InterPro" id="IPR006680">
    <property type="entry name" value="Amidohydro-rel"/>
</dbReference>
<dbReference type="HOGENOM" id="CLU_044590_1_0_1"/>
<dbReference type="PANTHER" id="PTHR43569">
    <property type="entry name" value="AMIDOHYDROLASE"/>
    <property type="match status" value="1"/>
</dbReference>
<dbReference type="InterPro" id="IPR052350">
    <property type="entry name" value="Metallo-dep_Lactonases"/>
</dbReference>
<dbReference type="InterPro" id="IPR032466">
    <property type="entry name" value="Metal_Hydrolase"/>
</dbReference>
<dbReference type="Gene3D" id="3.20.20.140">
    <property type="entry name" value="Metal-dependent hydrolases"/>
    <property type="match status" value="1"/>
</dbReference>
<protein>
    <recommendedName>
        <fullName evidence="2">Amidohydrolase-related domain-containing protein</fullName>
    </recommendedName>
</protein>
<dbReference type="Proteomes" id="UP000000707">
    <property type="component" value="Unassembled WGS sequence"/>
</dbReference>